<organism evidence="3 4">
    <name type="scientific">Niastella soli</name>
    <dbReference type="NCBI Taxonomy" id="2821487"/>
    <lineage>
        <taxon>Bacteria</taxon>
        <taxon>Pseudomonadati</taxon>
        <taxon>Bacteroidota</taxon>
        <taxon>Chitinophagia</taxon>
        <taxon>Chitinophagales</taxon>
        <taxon>Chitinophagaceae</taxon>
        <taxon>Niastella</taxon>
    </lineage>
</organism>
<gene>
    <name evidence="3" type="ORF">J7I42_19655</name>
</gene>
<feature type="domain" description="Alginate export" evidence="2">
    <location>
        <begin position="61"/>
        <end position="442"/>
    </location>
</feature>
<reference evidence="3 4" key="1">
    <citation type="submission" date="2021-03" db="EMBL/GenBank/DDBJ databases">
        <title>Assistant Professor.</title>
        <authorList>
            <person name="Huq M.A."/>
        </authorList>
    </citation>
    <scope>NUCLEOTIDE SEQUENCE [LARGE SCALE GENOMIC DNA]</scope>
    <source>
        <strain evidence="3 4">MAH-29</strain>
    </source>
</reference>
<dbReference type="Proteomes" id="UP000677244">
    <property type="component" value="Unassembled WGS sequence"/>
</dbReference>
<dbReference type="InterPro" id="IPR025388">
    <property type="entry name" value="Alginate_export_dom"/>
</dbReference>
<feature type="chain" id="PRO_5046976220" evidence="1">
    <location>
        <begin position="20"/>
        <end position="458"/>
    </location>
</feature>
<name>A0ABS3YXN2_9BACT</name>
<comment type="caution">
    <text evidence="3">The sequence shown here is derived from an EMBL/GenBank/DDBJ whole genome shotgun (WGS) entry which is preliminary data.</text>
</comment>
<keyword evidence="1" id="KW-0732">Signal</keyword>
<evidence type="ECO:0000256" key="1">
    <source>
        <dbReference type="SAM" id="SignalP"/>
    </source>
</evidence>
<protein>
    <submittedName>
        <fullName evidence="3">Alginate export family protein</fullName>
    </submittedName>
</protein>
<evidence type="ECO:0000313" key="4">
    <source>
        <dbReference type="Proteomes" id="UP000677244"/>
    </source>
</evidence>
<feature type="signal peptide" evidence="1">
    <location>
        <begin position="1"/>
        <end position="19"/>
    </location>
</feature>
<dbReference type="Pfam" id="PF13372">
    <property type="entry name" value="Alginate_exp"/>
    <property type="match status" value="1"/>
</dbReference>
<accession>A0ABS3YXN2</accession>
<dbReference type="RefSeq" id="WP_209140558.1">
    <property type="nucleotide sequence ID" value="NZ_JAGHKO010000004.1"/>
</dbReference>
<keyword evidence="4" id="KW-1185">Reference proteome</keyword>
<evidence type="ECO:0000259" key="2">
    <source>
        <dbReference type="Pfam" id="PF13372"/>
    </source>
</evidence>
<proteinExistence type="predicted"/>
<evidence type="ECO:0000313" key="3">
    <source>
        <dbReference type="EMBL" id="MBO9202513.1"/>
    </source>
</evidence>
<dbReference type="EMBL" id="JAGHKO010000004">
    <property type="protein sequence ID" value="MBO9202513.1"/>
    <property type="molecule type" value="Genomic_DNA"/>
</dbReference>
<sequence length="458" mass="52816">MKIVIALHLFLLLFSGLNAQTIPPFKQLRYDEDYSILKQDSSRNWFKTTKFDPISKNGNTYLSFGGDIRYQYQWFKNENWGESPKDDDGLILTRYLAHADFHAGKHFRTFVQLQSSFANGKVEQPSPVDENQLDLHQAFADIAFTLPKAQALTVRIGRQELLYGSQRLVAVRDGPNNRQSFDAVRLLYTHPGWKADILFSHFVQSKQQIFDDGFKQNTQLWGAYLVKNKLPVLNNAEVYYFGLLKKNAKFDDGTGRESRHSVGSRIWTANHFWRYDIEGLYQFGHFADKKISAWTFSVNTGYKFANAILKPELGIKTELISGDANYNDNKLQTFNPLFPRGGYFGLVSLIGPANLFDIHPSFALDLSRTVFFNMDYDIFWRYSRNDGIYGPNVALIYSGKKSGQRSIGRQYSTHLEYVPNNFLYFRCEFTWFKASDFLQDVGPGKNILFTATTVQLRF</sequence>